<protein>
    <recommendedName>
        <fullName evidence="3">Reverse transcriptase domain-containing protein</fullName>
    </recommendedName>
</protein>
<sequence>MTLHTISNTLSTKVLAYADDLIIFLNDLQGLHEMKRLITVYNNASNAKINFDSTIAFSASGLPPSTRTSALYSYGITRWHDRRSPEPLTYLCYPLILSSAQMAFF</sequence>
<keyword evidence="2" id="KW-1185">Reference proteome</keyword>
<organism evidence="1 2">
    <name type="scientific">Rhizopus microsporus ATCC 52813</name>
    <dbReference type="NCBI Taxonomy" id="1340429"/>
    <lineage>
        <taxon>Eukaryota</taxon>
        <taxon>Fungi</taxon>
        <taxon>Fungi incertae sedis</taxon>
        <taxon>Mucoromycota</taxon>
        <taxon>Mucoromycotina</taxon>
        <taxon>Mucoromycetes</taxon>
        <taxon>Mucorales</taxon>
        <taxon>Mucorineae</taxon>
        <taxon>Rhizopodaceae</taxon>
        <taxon>Rhizopus</taxon>
    </lineage>
</organism>
<evidence type="ECO:0000313" key="1">
    <source>
        <dbReference type="EMBL" id="PHZ08669.1"/>
    </source>
</evidence>
<dbReference type="EMBL" id="KZ303863">
    <property type="protein sequence ID" value="PHZ08669.1"/>
    <property type="molecule type" value="Genomic_DNA"/>
</dbReference>
<gene>
    <name evidence="1" type="ORF">RHIMIDRAFT_301542</name>
</gene>
<dbReference type="STRING" id="1340429.A0A2G4SIU0"/>
<accession>A0A2G4SIU0</accession>
<dbReference type="GeneID" id="35445359"/>
<evidence type="ECO:0008006" key="3">
    <source>
        <dbReference type="Google" id="ProtNLM"/>
    </source>
</evidence>
<dbReference type="RefSeq" id="XP_023462377.1">
    <property type="nucleotide sequence ID" value="XM_023614370.1"/>
</dbReference>
<dbReference type="Proteomes" id="UP000242254">
    <property type="component" value="Unassembled WGS sequence"/>
</dbReference>
<proteinExistence type="predicted"/>
<reference evidence="1 2" key="1">
    <citation type="journal article" date="2016" name="Proc. Natl. Acad. Sci. U.S.A.">
        <title>Lipid metabolic changes in an early divergent fungus govern the establishment of a mutualistic symbiosis with endobacteria.</title>
        <authorList>
            <person name="Lastovetsky O.A."/>
            <person name="Gaspar M.L."/>
            <person name="Mondo S.J."/>
            <person name="LaButti K.M."/>
            <person name="Sandor L."/>
            <person name="Grigoriev I.V."/>
            <person name="Henry S.A."/>
            <person name="Pawlowska T.E."/>
        </authorList>
    </citation>
    <scope>NUCLEOTIDE SEQUENCE [LARGE SCALE GENOMIC DNA]</scope>
    <source>
        <strain evidence="1 2">ATCC 52813</strain>
    </source>
</reference>
<name>A0A2G4SIU0_RHIZD</name>
<evidence type="ECO:0000313" key="2">
    <source>
        <dbReference type="Proteomes" id="UP000242254"/>
    </source>
</evidence>
<dbReference type="AlphaFoldDB" id="A0A2G4SIU0"/>